<reference evidence="2" key="1">
    <citation type="submission" date="2020-09" db="EMBL/GenBank/DDBJ databases">
        <title>Genome-Enabled Discovery of Anthraquinone Biosynthesis in Senna tora.</title>
        <authorList>
            <person name="Kang S.-H."/>
            <person name="Pandey R.P."/>
            <person name="Lee C.-M."/>
            <person name="Sim J.-S."/>
            <person name="Jeong J.-T."/>
            <person name="Choi B.-S."/>
            <person name="Jung M."/>
            <person name="Ginzburg D."/>
            <person name="Zhao K."/>
            <person name="Won S.Y."/>
            <person name="Oh T.-J."/>
            <person name="Yu Y."/>
            <person name="Kim N.-H."/>
            <person name="Lee O.R."/>
            <person name="Lee T.-H."/>
            <person name="Bashyal P."/>
            <person name="Kim T.-S."/>
            <person name="Lee W.-H."/>
            <person name="Kawkins C."/>
            <person name="Kim C.-K."/>
            <person name="Kim J.S."/>
            <person name="Ahn B.O."/>
            <person name="Rhee S.Y."/>
            <person name="Sohng J.K."/>
        </authorList>
    </citation>
    <scope>NUCLEOTIDE SEQUENCE</scope>
    <source>
        <tissue evidence="2">Leaf</tissue>
    </source>
</reference>
<feature type="region of interest" description="Disordered" evidence="1">
    <location>
        <begin position="1"/>
        <end position="25"/>
    </location>
</feature>
<dbReference type="AlphaFoldDB" id="A0A834WT69"/>
<organism evidence="2 3">
    <name type="scientific">Senna tora</name>
    <dbReference type="NCBI Taxonomy" id="362788"/>
    <lineage>
        <taxon>Eukaryota</taxon>
        <taxon>Viridiplantae</taxon>
        <taxon>Streptophyta</taxon>
        <taxon>Embryophyta</taxon>
        <taxon>Tracheophyta</taxon>
        <taxon>Spermatophyta</taxon>
        <taxon>Magnoliopsida</taxon>
        <taxon>eudicotyledons</taxon>
        <taxon>Gunneridae</taxon>
        <taxon>Pentapetalae</taxon>
        <taxon>rosids</taxon>
        <taxon>fabids</taxon>
        <taxon>Fabales</taxon>
        <taxon>Fabaceae</taxon>
        <taxon>Caesalpinioideae</taxon>
        <taxon>Cassia clade</taxon>
        <taxon>Senna</taxon>
    </lineage>
</organism>
<dbReference type="EMBL" id="JAAIUW010000005">
    <property type="protein sequence ID" value="KAF7831939.1"/>
    <property type="molecule type" value="Genomic_DNA"/>
</dbReference>
<keyword evidence="3" id="KW-1185">Reference proteome</keyword>
<name>A0A834WT69_9FABA</name>
<gene>
    <name evidence="2" type="ORF">G2W53_014272</name>
</gene>
<dbReference type="Proteomes" id="UP000634136">
    <property type="component" value="Unassembled WGS sequence"/>
</dbReference>
<evidence type="ECO:0000256" key="1">
    <source>
        <dbReference type="SAM" id="MobiDB-lite"/>
    </source>
</evidence>
<sequence length="48" mass="5126">MGSKASVIGCSKDHQIDPGETPQKFLTERDVADQFGGSYKVKGTALVQ</sequence>
<evidence type="ECO:0000313" key="2">
    <source>
        <dbReference type="EMBL" id="KAF7831939.1"/>
    </source>
</evidence>
<protein>
    <submittedName>
        <fullName evidence="2">Uncharacterized protein</fullName>
    </submittedName>
</protein>
<accession>A0A834WT69</accession>
<evidence type="ECO:0000313" key="3">
    <source>
        <dbReference type="Proteomes" id="UP000634136"/>
    </source>
</evidence>
<comment type="caution">
    <text evidence="2">The sequence shown here is derived from an EMBL/GenBank/DDBJ whole genome shotgun (WGS) entry which is preliminary data.</text>
</comment>
<proteinExistence type="predicted"/>